<organism evidence="2 3">
    <name type="scientific">Paraglomus brasilianum</name>
    <dbReference type="NCBI Taxonomy" id="144538"/>
    <lineage>
        <taxon>Eukaryota</taxon>
        <taxon>Fungi</taxon>
        <taxon>Fungi incertae sedis</taxon>
        <taxon>Mucoromycota</taxon>
        <taxon>Glomeromycotina</taxon>
        <taxon>Glomeromycetes</taxon>
        <taxon>Paraglomerales</taxon>
        <taxon>Paraglomeraceae</taxon>
        <taxon>Paraglomus</taxon>
    </lineage>
</organism>
<dbReference type="OrthoDB" id="2415632at2759"/>
<protein>
    <submittedName>
        <fullName evidence="2">9860_t:CDS:1</fullName>
    </submittedName>
</protein>
<accession>A0A9N9BIA8</accession>
<evidence type="ECO:0000313" key="3">
    <source>
        <dbReference type="Proteomes" id="UP000789739"/>
    </source>
</evidence>
<keyword evidence="3" id="KW-1185">Reference proteome</keyword>
<dbReference type="EMBL" id="CAJVPI010000711">
    <property type="protein sequence ID" value="CAG8565089.1"/>
    <property type="molecule type" value="Genomic_DNA"/>
</dbReference>
<feature type="coiled-coil region" evidence="1">
    <location>
        <begin position="48"/>
        <end position="96"/>
    </location>
</feature>
<proteinExistence type="predicted"/>
<gene>
    <name evidence="2" type="ORF">PBRASI_LOCUS5797</name>
</gene>
<reference evidence="2" key="1">
    <citation type="submission" date="2021-06" db="EMBL/GenBank/DDBJ databases">
        <authorList>
            <person name="Kallberg Y."/>
            <person name="Tangrot J."/>
            <person name="Rosling A."/>
        </authorList>
    </citation>
    <scope>NUCLEOTIDE SEQUENCE</scope>
    <source>
        <strain evidence="2">BR232B</strain>
    </source>
</reference>
<sequence>MNDACKISETNDSYLFLQILSHWRRNRLSLENAIYDVEDRAEEAVSIAQQATYEVNKLTDELEKERQRIHQLEEQVKQNKAEAVRANERIDNLLKLQQLTGFTKEELAFAKMEKAPTQSRRD</sequence>
<dbReference type="AlphaFoldDB" id="A0A9N9BIA8"/>
<keyword evidence="1" id="KW-0175">Coiled coil</keyword>
<comment type="caution">
    <text evidence="2">The sequence shown here is derived from an EMBL/GenBank/DDBJ whole genome shotgun (WGS) entry which is preliminary data.</text>
</comment>
<evidence type="ECO:0000256" key="1">
    <source>
        <dbReference type="SAM" id="Coils"/>
    </source>
</evidence>
<name>A0A9N9BIA8_9GLOM</name>
<dbReference type="Proteomes" id="UP000789739">
    <property type="component" value="Unassembled WGS sequence"/>
</dbReference>
<dbReference type="SUPFAM" id="SSF58042">
    <property type="entry name" value="Outer membrane lipoprotein"/>
    <property type="match status" value="1"/>
</dbReference>
<evidence type="ECO:0000313" key="2">
    <source>
        <dbReference type="EMBL" id="CAG8565089.1"/>
    </source>
</evidence>